<evidence type="ECO:0000313" key="2">
    <source>
        <dbReference type="EMBL" id="PKI53596.1"/>
    </source>
</evidence>
<protein>
    <submittedName>
        <fullName evidence="2">Uncharacterized protein</fullName>
    </submittedName>
</protein>
<name>A0A2I0JD57_PUNGR</name>
<comment type="caution">
    <text evidence="2">The sequence shown here is derived from an EMBL/GenBank/DDBJ whole genome shotgun (WGS) entry which is preliminary data.</text>
</comment>
<reference evidence="2 3" key="1">
    <citation type="submission" date="2017-11" db="EMBL/GenBank/DDBJ databases">
        <title>De-novo sequencing of pomegranate (Punica granatum L.) genome.</title>
        <authorList>
            <person name="Akparov Z."/>
            <person name="Amiraslanov A."/>
            <person name="Hajiyeva S."/>
            <person name="Abbasov M."/>
            <person name="Kaur K."/>
            <person name="Hamwieh A."/>
            <person name="Solovyev V."/>
            <person name="Salamov A."/>
            <person name="Braich B."/>
            <person name="Kosarev P."/>
            <person name="Mahmoud A."/>
            <person name="Hajiyev E."/>
            <person name="Babayeva S."/>
            <person name="Izzatullayeva V."/>
            <person name="Mammadov A."/>
            <person name="Mammadov A."/>
            <person name="Sharifova S."/>
            <person name="Ojaghi J."/>
            <person name="Eynullazada K."/>
            <person name="Bayramov B."/>
            <person name="Abdulazimova A."/>
            <person name="Shahmuradov I."/>
        </authorList>
    </citation>
    <scope>NUCLEOTIDE SEQUENCE [LARGE SCALE GENOMIC DNA]</scope>
    <source>
        <strain evidence="3">cv. AG2017</strain>
        <tissue evidence="2">Leaf</tissue>
    </source>
</reference>
<keyword evidence="1" id="KW-0812">Transmembrane</keyword>
<dbReference type="AlphaFoldDB" id="A0A2I0JD57"/>
<dbReference type="EMBL" id="PGOL01001850">
    <property type="protein sequence ID" value="PKI53596.1"/>
    <property type="molecule type" value="Genomic_DNA"/>
</dbReference>
<feature type="transmembrane region" description="Helical" evidence="1">
    <location>
        <begin position="74"/>
        <end position="94"/>
    </location>
</feature>
<accession>A0A2I0JD57</accession>
<evidence type="ECO:0000313" key="3">
    <source>
        <dbReference type="Proteomes" id="UP000233551"/>
    </source>
</evidence>
<keyword evidence="3" id="KW-1185">Reference proteome</keyword>
<proteinExistence type="predicted"/>
<keyword evidence="1" id="KW-1133">Transmembrane helix</keyword>
<keyword evidence="1" id="KW-0472">Membrane</keyword>
<organism evidence="2 3">
    <name type="scientific">Punica granatum</name>
    <name type="common">Pomegranate</name>
    <dbReference type="NCBI Taxonomy" id="22663"/>
    <lineage>
        <taxon>Eukaryota</taxon>
        <taxon>Viridiplantae</taxon>
        <taxon>Streptophyta</taxon>
        <taxon>Embryophyta</taxon>
        <taxon>Tracheophyta</taxon>
        <taxon>Spermatophyta</taxon>
        <taxon>Magnoliopsida</taxon>
        <taxon>eudicotyledons</taxon>
        <taxon>Gunneridae</taxon>
        <taxon>Pentapetalae</taxon>
        <taxon>rosids</taxon>
        <taxon>malvids</taxon>
        <taxon>Myrtales</taxon>
        <taxon>Lythraceae</taxon>
        <taxon>Punica</taxon>
    </lineage>
</organism>
<dbReference type="Proteomes" id="UP000233551">
    <property type="component" value="Unassembled WGS sequence"/>
</dbReference>
<evidence type="ECO:0000256" key="1">
    <source>
        <dbReference type="SAM" id="Phobius"/>
    </source>
</evidence>
<sequence length="115" mass="12058">MGLTSGTNKLFNAYFKLIVSISILYCLTGRDDGGSQAGGRGQGDDLRVGALHLNVLCDDDIASLLGLNQDVLPWASLAITTALFFVLVIVFEVIGGALDGANFNPTATASFYADL</sequence>
<gene>
    <name evidence="2" type="ORF">CRG98_026046</name>
</gene>